<keyword evidence="1" id="KW-0812">Transmembrane</keyword>
<proteinExistence type="predicted"/>
<gene>
    <name evidence="2" type="ORF">SS7213T_01721</name>
</gene>
<keyword evidence="1" id="KW-0472">Membrane</keyword>
<dbReference type="Proteomes" id="UP000005413">
    <property type="component" value="Unassembled WGS sequence"/>
</dbReference>
<accession>G5JFY0</accession>
<evidence type="ECO:0000313" key="3">
    <source>
        <dbReference type="Proteomes" id="UP000005413"/>
    </source>
</evidence>
<name>G5JFY0_9STAP</name>
<keyword evidence="3" id="KW-1185">Reference proteome</keyword>
<organism evidence="2 3">
    <name type="scientific">Staphylococcus simiae CCM 7213 = CCUG 51256</name>
    <dbReference type="NCBI Taxonomy" id="911238"/>
    <lineage>
        <taxon>Bacteria</taxon>
        <taxon>Bacillati</taxon>
        <taxon>Bacillota</taxon>
        <taxon>Bacilli</taxon>
        <taxon>Bacillales</taxon>
        <taxon>Staphylococcaceae</taxon>
        <taxon>Staphylococcus</taxon>
    </lineage>
</organism>
<comment type="caution">
    <text evidence="2">The sequence shown here is derived from an EMBL/GenBank/DDBJ whole genome shotgun (WGS) entry which is preliminary data.</text>
</comment>
<keyword evidence="1" id="KW-1133">Transmembrane helix</keyword>
<feature type="transmembrane region" description="Helical" evidence="1">
    <location>
        <begin position="12"/>
        <end position="34"/>
    </location>
</feature>
<reference evidence="2 3" key="1">
    <citation type="journal article" date="2012" name="BMC Genomics">
        <title>Comparative genomic analysis of the genus Staphylococcus including Staphylococcus aureus and its newly described sister species Staphylococcus simiae.</title>
        <authorList>
            <person name="Suzuki H."/>
            <person name="Lefebure T."/>
            <person name="Pavinski Bitar P."/>
            <person name="Stanhope M.J."/>
        </authorList>
    </citation>
    <scope>NUCLEOTIDE SEQUENCE [LARGE SCALE GENOMIC DNA]</scope>
    <source>
        <strain evidence="2 3">CCM 7213</strain>
    </source>
</reference>
<sequence>MKSNEIRFPHLKLVLDIIGICASIGLLIILVLNIDYTFQDNGSSEFNITISGTSFIIFTCLLLISLLCACSSYILKRIKIKKT</sequence>
<evidence type="ECO:0000256" key="1">
    <source>
        <dbReference type="SAM" id="Phobius"/>
    </source>
</evidence>
<dbReference type="EMBL" id="AEUN01000031">
    <property type="protein sequence ID" value="EHJ08928.1"/>
    <property type="molecule type" value="Genomic_DNA"/>
</dbReference>
<protein>
    <submittedName>
        <fullName evidence="2">Uncharacterized protein</fullName>
    </submittedName>
</protein>
<evidence type="ECO:0000313" key="2">
    <source>
        <dbReference type="EMBL" id="EHJ08928.1"/>
    </source>
</evidence>
<dbReference type="AlphaFoldDB" id="G5JFY0"/>
<feature type="transmembrane region" description="Helical" evidence="1">
    <location>
        <begin position="54"/>
        <end position="75"/>
    </location>
</feature>